<evidence type="ECO:0000259" key="1">
    <source>
        <dbReference type="PROSITE" id="PS50943"/>
    </source>
</evidence>
<feature type="domain" description="HTH cro/C1-type" evidence="1">
    <location>
        <begin position="26"/>
        <end position="75"/>
    </location>
</feature>
<dbReference type="Proteomes" id="UP000245838">
    <property type="component" value="Chromosome sggmmb4_Chromosome"/>
</dbReference>
<dbReference type="AlphaFoldDB" id="A0A193QHB9"/>
<organism evidence="2 3">
    <name type="scientific">Sodalis glossinidius (strain morsitans)</name>
    <dbReference type="NCBI Taxonomy" id="343509"/>
    <lineage>
        <taxon>Bacteria</taxon>
        <taxon>Pseudomonadati</taxon>
        <taxon>Pseudomonadota</taxon>
        <taxon>Gammaproteobacteria</taxon>
        <taxon>Enterobacterales</taxon>
        <taxon>Bruguierivoracaceae</taxon>
        <taxon>Sodalis</taxon>
    </lineage>
</organism>
<evidence type="ECO:0000313" key="2">
    <source>
        <dbReference type="EMBL" id="CRL44567.1"/>
    </source>
</evidence>
<dbReference type="PROSITE" id="PS50943">
    <property type="entry name" value="HTH_CROC1"/>
    <property type="match status" value="1"/>
</dbReference>
<dbReference type="InterPro" id="IPR001387">
    <property type="entry name" value="Cro/C1-type_HTH"/>
</dbReference>
<dbReference type="CDD" id="cd00093">
    <property type="entry name" value="HTH_XRE"/>
    <property type="match status" value="1"/>
</dbReference>
<reference evidence="2 3" key="1">
    <citation type="submission" date="2015-05" db="EMBL/GenBank/DDBJ databases">
        <authorList>
            <person name="Goodhead I."/>
        </authorList>
    </citation>
    <scope>NUCLEOTIDE SEQUENCE [LARGE SCALE GENOMIC DNA]</scope>
    <source>
        <strain evidence="3">morsitans</strain>
    </source>
</reference>
<dbReference type="Gene3D" id="1.10.260.40">
    <property type="entry name" value="lambda repressor-like DNA-binding domains"/>
    <property type="match status" value="1"/>
</dbReference>
<dbReference type="GO" id="GO:0003677">
    <property type="term" value="F:DNA binding"/>
    <property type="evidence" value="ECO:0007669"/>
    <property type="project" value="InterPro"/>
</dbReference>
<proteinExistence type="predicted"/>
<dbReference type="SMART" id="SM00530">
    <property type="entry name" value="HTH_XRE"/>
    <property type="match status" value="1"/>
</dbReference>
<name>A0A193QHB9_SODGM</name>
<dbReference type="Pfam" id="PF01381">
    <property type="entry name" value="HTH_3"/>
    <property type="match status" value="1"/>
</dbReference>
<gene>
    <name evidence="2" type="ORF">SGGMMB4_01726</name>
</gene>
<dbReference type="InterPro" id="IPR010982">
    <property type="entry name" value="Lambda_DNA-bd_dom_sf"/>
</dbReference>
<accession>A0A193QHB9</accession>
<evidence type="ECO:0000313" key="3">
    <source>
        <dbReference type="Proteomes" id="UP000245838"/>
    </source>
</evidence>
<dbReference type="SUPFAM" id="SSF47413">
    <property type="entry name" value="lambda repressor-like DNA-binding domains"/>
    <property type="match status" value="1"/>
</dbReference>
<dbReference type="EMBL" id="LN854557">
    <property type="protein sequence ID" value="CRL44567.1"/>
    <property type="molecule type" value="Genomic_DNA"/>
</dbReference>
<protein>
    <submittedName>
        <fullName evidence="2">Transcriptional repressor DicA</fullName>
    </submittedName>
</protein>
<dbReference type="BioCyc" id="SGLO343509:SGP1_RS23530-MONOMER"/>
<sequence>MKKKPLSPEQHEDAMRLKSIFESKKKQLGFSQESIAYELGMRQSAVAQLLNGVNPLNMSNAAKFAKLLGVCVNDFSPTLAEKIAEVSASIQPTQTRHLSREEERLLDMFSSLPKRDKEIFLNQISERKDEVDQLFEEIIEARKIKKII</sequence>
<dbReference type="OrthoDB" id="9791537at2"/>